<comment type="caution">
    <text evidence="18">The sequence shown here is derived from an EMBL/GenBank/DDBJ whole genome shotgun (WGS) entry which is preliminary data.</text>
</comment>
<evidence type="ECO:0000256" key="2">
    <source>
        <dbReference type="ARBA" id="ARBA00010581"/>
    </source>
</evidence>
<reference evidence="18 19" key="1">
    <citation type="journal article" date="2020" name="Antonie Van Leeuwenhoek">
        <title>Rhodopirellula heiligendammensis sp. nov., Rhodopirellula pilleata sp. nov., and Rhodopirellula solitaria sp. nov. isolated from natural or artificial marine surfaces in Northern Germany and California, USA, and emended description of the genus Rhodopirellula.</title>
        <authorList>
            <person name="Kallscheuer N."/>
            <person name="Wiegand S."/>
            <person name="Jogler M."/>
            <person name="Boedeker C."/>
            <person name="Peeters S.H."/>
            <person name="Rast P."/>
            <person name="Heuer A."/>
            <person name="Jetten M.S.M."/>
            <person name="Rohde M."/>
            <person name="Jogler C."/>
        </authorList>
    </citation>
    <scope>NUCLEOTIDE SEQUENCE [LARGE SCALE GENOMIC DNA]</scope>
    <source>
        <strain evidence="18 19">Poly21</strain>
    </source>
</reference>
<feature type="transmembrane region" description="Helical" evidence="16">
    <location>
        <begin position="71"/>
        <end position="92"/>
    </location>
</feature>
<protein>
    <recommendedName>
        <fullName evidence="4">Cytochrome bo(3) ubiquinol oxidase subunit 3</fullName>
    </recommendedName>
    <alternativeName>
        <fullName evidence="12">Cytochrome o ubiquinol oxidase subunit 3</fullName>
    </alternativeName>
    <alternativeName>
        <fullName evidence="10">Oxidase bo(3) subunit 3</fullName>
    </alternativeName>
    <alternativeName>
        <fullName evidence="13">Ubiquinol oxidase polypeptide III</fullName>
    </alternativeName>
    <alternativeName>
        <fullName evidence="11">Ubiquinol oxidase subunit 3</fullName>
    </alternativeName>
</protein>
<accession>A0A5C6BHQ1</accession>
<dbReference type="FunFam" id="1.20.120.80:FF:000001">
    <property type="entry name" value="Cytochrome (Ubi)quinol oxidase subunit III"/>
    <property type="match status" value="1"/>
</dbReference>
<evidence type="ECO:0000256" key="5">
    <source>
        <dbReference type="ARBA" id="ARBA00022475"/>
    </source>
</evidence>
<dbReference type="GO" id="GO:0019646">
    <property type="term" value="P:aerobic electron transport chain"/>
    <property type="evidence" value="ECO:0007669"/>
    <property type="project" value="InterPro"/>
</dbReference>
<comment type="function">
    <text evidence="9">Cytochrome bo(3) ubiquinol terminal oxidase is the component of the aerobic respiratory chain of E.coli that predominates when cells are grown at high aeration. Has proton pump activity across the membrane in addition to electron transfer, pumping 2 protons/electron.</text>
</comment>
<dbReference type="InterPro" id="IPR013833">
    <property type="entry name" value="Cyt_c_oxidase_su3_a-hlx"/>
</dbReference>
<evidence type="ECO:0000256" key="3">
    <source>
        <dbReference type="ARBA" id="ARBA00011700"/>
    </source>
</evidence>
<dbReference type="EMBL" id="SJPU01000003">
    <property type="protein sequence ID" value="TWU10856.1"/>
    <property type="molecule type" value="Genomic_DNA"/>
</dbReference>
<feature type="region of interest" description="Disordered" evidence="15">
    <location>
        <begin position="1"/>
        <end position="20"/>
    </location>
</feature>
<dbReference type="CDD" id="cd00386">
    <property type="entry name" value="Heme_Cu_Oxidase_III_like"/>
    <property type="match status" value="1"/>
</dbReference>
<sequence length="203" mass="22368">MSETIAVSELSTPQQPCPPPDSVTLSATRVGVLTFLCSEAVFFATLLIAYVTYRGATLHGPTPETSLSLPLAILDSVFLLSSSVAIGLAVKAFDRSDVPRFTRWMLVTIVLGSLFLCGTAYEWYQLIVHDGLTISRNLFGTTFFTLIGFHAAHVTIGLGVMSLLLWKRRRGDLAVDSEAPEMVSWYWHLVDTVWIVIVLVVYL</sequence>
<dbReference type="PROSITE" id="PS50253">
    <property type="entry name" value="COX3"/>
    <property type="match status" value="1"/>
</dbReference>
<feature type="domain" description="Heme-copper oxidase subunit III family profile" evidence="17">
    <location>
        <begin position="29"/>
        <end position="203"/>
    </location>
</feature>
<dbReference type="Pfam" id="PF00510">
    <property type="entry name" value="COX3"/>
    <property type="match status" value="1"/>
</dbReference>
<feature type="transmembrane region" description="Helical" evidence="16">
    <location>
        <begin position="143"/>
        <end position="165"/>
    </location>
</feature>
<evidence type="ECO:0000256" key="13">
    <source>
        <dbReference type="ARBA" id="ARBA00032717"/>
    </source>
</evidence>
<keyword evidence="8 16" id="KW-0472">Membrane</keyword>
<feature type="transmembrane region" description="Helical" evidence="16">
    <location>
        <begin position="104"/>
        <end position="123"/>
    </location>
</feature>
<organism evidence="18 19">
    <name type="scientific">Allorhodopirellula heiligendammensis</name>
    <dbReference type="NCBI Taxonomy" id="2714739"/>
    <lineage>
        <taxon>Bacteria</taxon>
        <taxon>Pseudomonadati</taxon>
        <taxon>Planctomycetota</taxon>
        <taxon>Planctomycetia</taxon>
        <taxon>Pirellulales</taxon>
        <taxon>Pirellulaceae</taxon>
        <taxon>Allorhodopirellula</taxon>
    </lineage>
</organism>
<keyword evidence="5" id="KW-1003">Cell membrane</keyword>
<evidence type="ECO:0000256" key="16">
    <source>
        <dbReference type="SAM" id="Phobius"/>
    </source>
</evidence>
<evidence type="ECO:0000256" key="8">
    <source>
        <dbReference type="ARBA" id="ARBA00023136"/>
    </source>
</evidence>
<comment type="subcellular location">
    <subcellularLocation>
        <location evidence="1 14">Cell membrane</location>
        <topology evidence="1 14">Multi-pass membrane protein</topology>
    </subcellularLocation>
</comment>
<evidence type="ECO:0000256" key="6">
    <source>
        <dbReference type="ARBA" id="ARBA00022692"/>
    </source>
</evidence>
<dbReference type="OrthoDB" id="9810850at2"/>
<evidence type="ECO:0000256" key="4">
    <source>
        <dbReference type="ARBA" id="ARBA00014687"/>
    </source>
</evidence>
<evidence type="ECO:0000259" key="17">
    <source>
        <dbReference type="PROSITE" id="PS50253"/>
    </source>
</evidence>
<evidence type="ECO:0000256" key="9">
    <source>
        <dbReference type="ARBA" id="ARBA00025694"/>
    </source>
</evidence>
<keyword evidence="6 14" id="KW-0812">Transmembrane</keyword>
<evidence type="ECO:0000256" key="1">
    <source>
        <dbReference type="ARBA" id="ARBA00004651"/>
    </source>
</evidence>
<dbReference type="InterPro" id="IPR035973">
    <property type="entry name" value="Cyt_c_oxidase_su3-like_sf"/>
</dbReference>
<dbReference type="RefSeq" id="WP_146409227.1">
    <property type="nucleotide sequence ID" value="NZ_SJPU01000003.1"/>
</dbReference>
<evidence type="ECO:0000256" key="11">
    <source>
        <dbReference type="ARBA" id="ARBA00031884"/>
    </source>
</evidence>
<feature type="transmembrane region" description="Helical" evidence="16">
    <location>
        <begin position="185"/>
        <end position="202"/>
    </location>
</feature>
<feature type="transmembrane region" description="Helical" evidence="16">
    <location>
        <begin position="30"/>
        <end position="51"/>
    </location>
</feature>
<evidence type="ECO:0000313" key="18">
    <source>
        <dbReference type="EMBL" id="TWU10856.1"/>
    </source>
</evidence>
<dbReference type="InterPro" id="IPR000298">
    <property type="entry name" value="Cyt_c_oxidase-like_su3"/>
</dbReference>
<comment type="subunit">
    <text evidence="3">Heterooctamer of two A chains, two B chains, two C chains and two D chains.</text>
</comment>
<gene>
    <name evidence="18" type="primary">ctaE_3</name>
    <name evidence="18" type="ORF">Poly21_47620</name>
</gene>
<evidence type="ECO:0000256" key="12">
    <source>
        <dbReference type="ARBA" id="ARBA00032189"/>
    </source>
</evidence>
<proteinExistence type="inferred from homology"/>
<evidence type="ECO:0000313" key="19">
    <source>
        <dbReference type="Proteomes" id="UP000319908"/>
    </source>
</evidence>
<dbReference type="Gene3D" id="1.20.120.80">
    <property type="entry name" value="Cytochrome c oxidase, subunit III, four-helix bundle"/>
    <property type="match status" value="1"/>
</dbReference>
<dbReference type="PANTHER" id="PTHR11403:SF2">
    <property type="entry name" value="CYTOCHROME BO(3) UBIQUINOL OXIDASE SUBUNIT 3"/>
    <property type="match status" value="1"/>
</dbReference>
<dbReference type="GO" id="GO:0005886">
    <property type="term" value="C:plasma membrane"/>
    <property type="evidence" value="ECO:0007669"/>
    <property type="project" value="UniProtKB-SubCell"/>
</dbReference>
<keyword evidence="19" id="KW-1185">Reference proteome</keyword>
<dbReference type="AlphaFoldDB" id="A0A5C6BHQ1"/>
<keyword evidence="7 16" id="KW-1133">Transmembrane helix</keyword>
<evidence type="ECO:0000256" key="10">
    <source>
        <dbReference type="ARBA" id="ARBA00030072"/>
    </source>
</evidence>
<evidence type="ECO:0000256" key="15">
    <source>
        <dbReference type="SAM" id="MobiDB-lite"/>
    </source>
</evidence>
<evidence type="ECO:0000256" key="7">
    <source>
        <dbReference type="ARBA" id="ARBA00022989"/>
    </source>
</evidence>
<name>A0A5C6BHQ1_9BACT</name>
<dbReference type="Proteomes" id="UP000319908">
    <property type="component" value="Unassembled WGS sequence"/>
</dbReference>
<dbReference type="GO" id="GO:0004129">
    <property type="term" value="F:cytochrome-c oxidase activity"/>
    <property type="evidence" value="ECO:0007669"/>
    <property type="project" value="InterPro"/>
</dbReference>
<dbReference type="SUPFAM" id="SSF81452">
    <property type="entry name" value="Cytochrome c oxidase subunit III-like"/>
    <property type="match status" value="1"/>
</dbReference>
<feature type="compositionally biased region" description="Polar residues" evidence="15">
    <location>
        <begin position="1"/>
        <end position="14"/>
    </location>
</feature>
<comment type="similarity">
    <text evidence="2 14">Belongs to the cytochrome c oxidase subunit 3 family.</text>
</comment>
<dbReference type="PANTHER" id="PTHR11403">
    <property type="entry name" value="CYTOCHROME C OXIDASE SUBUNIT III"/>
    <property type="match status" value="1"/>
</dbReference>
<evidence type="ECO:0000256" key="14">
    <source>
        <dbReference type="RuleBase" id="RU003376"/>
    </source>
</evidence>
<dbReference type="InterPro" id="IPR024791">
    <property type="entry name" value="Cyt_c/ubiquinol_Oxase_su3"/>
</dbReference>